<dbReference type="Proteomes" id="UP000007801">
    <property type="component" value="Unassembled WGS sequence"/>
</dbReference>
<evidence type="ECO:0000313" key="3">
    <source>
        <dbReference type="Proteomes" id="UP000007801"/>
    </source>
</evidence>
<dbReference type="STRING" id="7217.B3M5J4"/>
<dbReference type="PhylomeDB" id="B3M5J4"/>
<feature type="region of interest" description="Disordered" evidence="1">
    <location>
        <begin position="338"/>
        <end position="360"/>
    </location>
</feature>
<evidence type="ECO:0000313" key="2">
    <source>
        <dbReference type="EMBL" id="EDV39604.1"/>
    </source>
</evidence>
<dbReference type="SMR" id="B3M5J4"/>
<organism evidence="2 3">
    <name type="scientific">Drosophila ananassae</name>
    <name type="common">Fruit fly</name>
    <dbReference type="NCBI Taxonomy" id="7217"/>
    <lineage>
        <taxon>Eukaryota</taxon>
        <taxon>Metazoa</taxon>
        <taxon>Ecdysozoa</taxon>
        <taxon>Arthropoda</taxon>
        <taxon>Hexapoda</taxon>
        <taxon>Insecta</taxon>
        <taxon>Pterygota</taxon>
        <taxon>Neoptera</taxon>
        <taxon>Endopterygota</taxon>
        <taxon>Diptera</taxon>
        <taxon>Brachycera</taxon>
        <taxon>Muscomorpha</taxon>
        <taxon>Ephydroidea</taxon>
        <taxon>Drosophilidae</taxon>
        <taxon>Drosophila</taxon>
        <taxon>Sophophora</taxon>
    </lineage>
</organism>
<feature type="region of interest" description="Disordered" evidence="1">
    <location>
        <begin position="23"/>
        <end position="50"/>
    </location>
</feature>
<name>B3M5J4_DROAN</name>
<evidence type="ECO:0000256" key="1">
    <source>
        <dbReference type="SAM" id="MobiDB-lite"/>
    </source>
</evidence>
<dbReference type="AlphaFoldDB" id="B3M5J4"/>
<dbReference type="OMA" id="EDSRWMI"/>
<dbReference type="HOGENOM" id="CLU_802319_0_0_1"/>
<proteinExistence type="predicted"/>
<keyword evidence="3" id="KW-1185">Reference proteome</keyword>
<sequence length="360" mass="41668">MDRSKTKKYQTKVAKIFYCDEDKSEKASGKNVEKATENQDPVDPESWSKSSKDLDEINLELKDINRSIDQIEARLCRDPRQIGCFETEKCVEDDDDQWMLVYGSRDERIRQIQWNSRHIRRQMSGLEECATIATARISALEQLFLDQTSHLSELRRLYEVVRSFHLTKELEAMKCLQRYRYARGQFASWWDISRLGHFLIDSFKLLVDRTESRRSYLERKRHVIEQISATNEFCMAQCREALLSVRQLDLDLDVMGIGRVSEAWGRPESVNSASVGQSADSRLIGRAMLVRSNRWSGLYGSPKAIKFSQGEIMELPVKVPTVANTWYGRMQELLHGDAHKKKAKKQFENSSSPCNALPKT</sequence>
<dbReference type="Pfam" id="PF15960">
    <property type="entry name" value="DUF4763"/>
    <property type="match status" value="1"/>
</dbReference>
<dbReference type="InterPro" id="IPR031883">
    <property type="entry name" value="DUF4763"/>
</dbReference>
<protein>
    <submittedName>
        <fullName evidence="2">Uncharacterized protein</fullName>
    </submittedName>
</protein>
<dbReference type="KEGG" id="dan:6507026"/>
<feature type="compositionally biased region" description="Basic and acidic residues" evidence="1">
    <location>
        <begin position="23"/>
        <end position="37"/>
    </location>
</feature>
<dbReference type="OrthoDB" id="7861214at2759"/>
<dbReference type="InParanoid" id="B3M5J4"/>
<dbReference type="eggNOG" id="KOG1234">
    <property type="taxonomic scope" value="Eukaryota"/>
</dbReference>
<accession>B3M5J4</accession>
<gene>
    <name evidence="2" type="primary">Dana\GF24393</name>
    <name evidence="2" type="synonym">dana_GLEANR_9118</name>
    <name evidence="2" type="ORF">GF24393</name>
</gene>
<reference evidence="2 3" key="1">
    <citation type="journal article" date="2007" name="Nature">
        <title>Evolution of genes and genomes on the Drosophila phylogeny.</title>
        <authorList>
            <consortium name="Drosophila 12 Genomes Consortium"/>
            <person name="Clark A.G."/>
            <person name="Eisen M.B."/>
            <person name="Smith D.R."/>
            <person name="Bergman C.M."/>
            <person name="Oliver B."/>
            <person name="Markow T.A."/>
            <person name="Kaufman T.C."/>
            <person name="Kellis M."/>
            <person name="Gelbart W."/>
            <person name="Iyer V.N."/>
            <person name="Pollard D.A."/>
            <person name="Sackton T.B."/>
            <person name="Larracuente A.M."/>
            <person name="Singh N.D."/>
            <person name="Abad J.P."/>
            <person name="Abt D.N."/>
            <person name="Adryan B."/>
            <person name="Aguade M."/>
            <person name="Akashi H."/>
            <person name="Anderson W.W."/>
            <person name="Aquadro C.F."/>
            <person name="Ardell D.H."/>
            <person name="Arguello R."/>
            <person name="Artieri C.G."/>
            <person name="Barbash D.A."/>
            <person name="Barker D."/>
            <person name="Barsanti P."/>
            <person name="Batterham P."/>
            <person name="Batzoglou S."/>
            <person name="Begun D."/>
            <person name="Bhutkar A."/>
            <person name="Blanco E."/>
            <person name="Bosak S.A."/>
            <person name="Bradley R.K."/>
            <person name="Brand A.D."/>
            <person name="Brent M.R."/>
            <person name="Brooks A.N."/>
            <person name="Brown R.H."/>
            <person name="Butlin R.K."/>
            <person name="Caggese C."/>
            <person name="Calvi B.R."/>
            <person name="Bernardo de Carvalho A."/>
            <person name="Caspi A."/>
            <person name="Castrezana S."/>
            <person name="Celniker S.E."/>
            <person name="Chang J.L."/>
            <person name="Chapple C."/>
            <person name="Chatterji S."/>
            <person name="Chinwalla A."/>
            <person name="Civetta A."/>
            <person name="Clifton S.W."/>
            <person name="Comeron J.M."/>
            <person name="Costello J.C."/>
            <person name="Coyne J.A."/>
            <person name="Daub J."/>
            <person name="David R.G."/>
            <person name="Delcher A.L."/>
            <person name="Delehaunty K."/>
            <person name="Do C.B."/>
            <person name="Ebling H."/>
            <person name="Edwards K."/>
            <person name="Eickbush T."/>
            <person name="Evans J.D."/>
            <person name="Filipski A."/>
            <person name="Findeiss S."/>
            <person name="Freyhult E."/>
            <person name="Fulton L."/>
            <person name="Fulton R."/>
            <person name="Garcia A.C."/>
            <person name="Gardiner A."/>
            <person name="Garfield D.A."/>
            <person name="Garvin B.E."/>
            <person name="Gibson G."/>
            <person name="Gilbert D."/>
            <person name="Gnerre S."/>
            <person name="Godfrey J."/>
            <person name="Good R."/>
            <person name="Gotea V."/>
            <person name="Gravely B."/>
            <person name="Greenberg A.J."/>
            <person name="Griffiths-Jones S."/>
            <person name="Gross S."/>
            <person name="Guigo R."/>
            <person name="Gustafson E.A."/>
            <person name="Haerty W."/>
            <person name="Hahn M.W."/>
            <person name="Halligan D.L."/>
            <person name="Halpern A.L."/>
            <person name="Halter G.M."/>
            <person name="Han M.V."/>
            <person name="Heger A."/>
            <person name="Hillier L."/>
            <person name="Hinrichs A.S."/>
            <person name="Holmes I."/>
            <person name="Hoskins R.A."/>
            <person name="Hubisz M.J."/>
            <person name="Hultmark D."/>
            <person name="Huntley M.A."/>
            <person name="Jaffe D.B."/>
            <person name="Jagadeeshan S."/>
            <person name="Jeck W.R."/>
            <person name="Johnson J."/>
            <person name="Jones C.D."/>
            <person name="Jordan W.C."/>
            <person name="Karpen G.H."/>
            <person name="Kataoka E."/>
            <person name="Keightley P.D."/>
            <person name="Kheradpour P."/>
            <person name="Kirkness E.F."/>
            <person name="Koerich L.B."/>
            <person name="Kristiansen K."/>
            <person name="Kudrna D."/>
            <person name="Kulathinal R.J."/>
            <person name="Kumar S."/>
            <person name="Kwok R."/>
            <person name="Lander E."/>
            <person name="Langley C.H."/>
            <person name="Lapoint R."/>
            <person name="Lazzaro B.P."/>
            <person name="Lee S.J."/>
            <person name="Levesque L."/>
            <person name="Li R."/>
            <person name="Lin C.F."/>
            <person name="Lin M.F."/>
            <person name="Lindblad-Toh K."/>
            <person name="Llopart A."/>
            <person name="Long M."/>
            <person name="Low L."/>
            <person name="Lozovsky E."/>
            <person name="Lu J."/>
            <person name="Luo M."/>
            <person name="Machado C.A."/>
            <person name="Makalowski W."/>
            <person name="Marzo M."/>
            <person name="Matsuda M."/>
            <person name="Matzkin L."/>
            <person name="McAllister B."/>
            <person name="McBride C.S."/>
            <person name="McKernan B."/>
            <person name="McKernan K."/>
            <person name="Mendez-Lago M."/>
            <person name="Minx P."/>
            <person name="Mollenhauer M.U."/>
            <person name="Montooth K."/>
            <person name="Mount S.M."/>
            <person name="Mu X."/>
            <person name="Myers E."/>
            <person name="Negre B."/>
            <person name="Newfeld S."/>
            <person name="Nielsen R."/>
            <person name="Noor M.A."/>
            <person name="O'Grady P."/>
            <person name="Pachter L."/>
            <person name="Papaceit M."/>
            <person name="Parisi M.J."/>
            <person name="Parisi M."/>
            <person name="Parts L."/>
            <person name="Pedersen J.S."/>
            <person name="Pesole G."/>
            <person name="Phillippy A.M."/>
            <person name="Ponting C.P."/>
            <person name="Pop M."/>
            <person name="Porcelli D."/>
            <person name="Powell J.R."/>
            <person name="Prohaska S."/>
            <person name="Pruitt K."/>
            <person name="Puig M."/>
            <person name="Quesneville H."/>
            <person name="Ram K.R."/>
            <person name="Rand D."/>
            <person name="Rasmussen M.D."/>
            <person name="Reed L.K."/>
            <person name="Reenan R."/>
            <person name="Reily A."/>
            <person name="Remington K.A."/>
            <person name="Rieger T.T."/>
            <person name="Ritchie M.G."/>
            <person name="Robin C."/>
            <person name="Rogers Y.H."/>
            <person name="Rohde C."/>
            <person name="Rozas J."/>
            <person name="Rubenfield M.J."/>
            <person name="Ruiz A."/>
            <person name="Russo S."/>
            <person name="Salzberg S.L."/>
            <person name="Sanchez-Gracia A."/>
            <person name="Saranga D.J."/>
            <person name="Sato H."/>
            <person name="Schaeffer S.W."/>
            <person name="Schatz M.C."/>
            <person name="Schlenke T."/>
            <person name="Schwartz R."/>
            <person name="Segarra C."/>
            <person name="Singh R.S."/>
            <person name="Sirot L."/>
            <person name="Sirota M."/>
            <person name="Sisneros N.B."/>
            <person name="Smith C.D."/>
            <person name="Smith T.F."/>
            <person name="Spieth J."/>
            <person name="Stage D.E."/>
            <person name="Stark A."/>
            <person name="Stephan W."/>
            <person name="Strausberg R.L."/>
            <person name="Strempel S."/>
            <person name="Sturgill D."/>
            <person name="Sutton G."/>
            <person name="Sutton G.G."/>
            <person name="Tao W."/>
            <person name="Teichmann S."/>
            <person name="Tobari Y.N."/>
            <person name="Tomimura Y."/>
            <person name="Tsolas J.M."/>
            <person name="Valente V.L."/>
            <person name="Venter E."/>
            <person name="Venter J.C."/>
            <person name="Vicario S."/>
            <person name="Vieira F.G."/>
            <person name="Vilella A.J."/>
            <person name="Villasante A."/>
            <person name="Walenz B."/>
            <person name="Wang J."/>
            <person name="Wasserman M."/>
            <person name="Watts T."/>
            <person name="Wilson D."/>
            <person name="Wilson R.K."/>
            <person name="Wing R.A."/>
            <person name="Wolfner M.F."/>
            <person name="Wong A."/>
            <person name="Wong G.K."/>
            <person name="Wu C.I."/>
            <person name="Wu G."/>
            <person name="Yamamoto D."/>
            <person name="Yang H.P."/>
            <person name="Yang S.P."/>
            <person name="Yorke J.A."/>
            <person name="Yoshida K."/>
            <person name="Zdobnov E."/>
            <person name="Zhang P."/>
            <person name="Zhang Y."/>
            <person name="Zimin A.V."/>
            <person name="Baldwin J."/>
            <person name="Abdouelleil A."/>
            <person name="Abdulkadir J."/>
            <person name="Abebe A."/>
            <person name="Abera B."/>
            <person name="Abreu J."/>
            <person name="Acer S.C."/>
            <person name="Aftuck L."/>
            <person name="Alexander A."/>
            <person name="An P."/>
            <person name="Anderson E."/>
            <person name="Anderson S."/>
            <person name="Arachi H."/>
            <person name="Azer M."/>
            <person name="Bachantsang P."/>
            <person name="Barry A."/>
            <person name="Bayul T."/>
            <person name="Berlin A."/>
            <person name="Bessette D."/>
            <person name="Bloom T."/>
            <person name="Blye J."/>
            <person name="Boguslavskiy L."/>
            <person name="Bonnet C."/>
            <person name="Boukhgalter B."/>
            <person name="Bourzgui I."/>
            <person name="Brown A."/>
            <person name="Cahill P."/>
            <person name="Channer S."/>
            <person name="Cheshatsang Y."/>
            <person name="Chuda L."/>
            <person name="Citroen M."/>
            <person name="Collymore A."/>
            <person name="Cooke P."/>
            <person name="Costello M."/>
            <person name="D'Aco K."/>
            <person name="Daza R."/>
            <person name="De Haan G."/>
            <person name="DeGray S."/>
            <person name="DeMaso C."/>
            <person name="Dhargay N."/>
            <person name="Dooley K."/>
            <person name="Dooley E."/>
            <person name="Doricent M."/>
            <person name="Dorje P."/>
            <person name="Dorjee K."/>
            <person name="Dupes A."/>
            <person name="Elong R."/>
            <person name="Falk J."/>
            <person name="Farina A."/>
            <person name="Faro S."/>
            <person name="Ferguson D."/>
            <person name="Fisher S."/>
            <person name="Foley C.D."/>
            <person name="Franke A."/>
            <person name="Friedrich D."/>
            <person name="Gadbois L."/>
            <person name="Gearin G."/>
            <person name="Gearin C.R."/>
            <person name="Giannoukos G."/>
            <person name="Goode T."/>
            <person name="Graham J."/>
            <person name="Grandbois E."/>
            <person name="Grewal S."/>
            <person name="Gyaltsen K."/>
            <person name="Hafez N."/>
            <person name="Hagos B."/>
            <person name="Hall J."/>
            <person name="Henson C."/>
            <person name="Hollinger A."/>
            <person name="Honan T."/>
            <person name="Huard M.D."/>
            <person name="Hughes L."/>
            <person name="Hurhula B."/>
            <person name="Husby M.E."/>
            <person name="Kamat A."/>
            <person name="Kanga B."/>
            <person name="Kashin S."/>
            <person name="Khazanovich D."/>
            <person name="Kisner P."/>
            <person name="Lance K."/>
            <person name="Lara M."/>
            <person name="Lee W."/>
            <person name="Lennon N."/>
            <person name="Letendre F."/>
            <person name="LeVine R."/>
            <person name="Lipovsky A."/>
            <person name="Liu X."/>
            <person name="Liu J."/>
            <person name="Liu S."/>
            <person name="Lokyitsang T."/>
            <person name="Lokyitsang Y."/>
            <person name="Lubonja R."/>
            <person name="Lui A."/>
            <person name="MacDonald P."/>
            <person name="Magnisalis V."/>
            <person name="Maru K."/>
            <person name="Matthews C."/>
            <person name="McCusker W."/>
            <person name="McDonough S."/>
            <person name="Mehta T."/>
            <person name="Meldrim J."/>
            <person name="Meneus L."/>
            <person name="Mihai O."/>
            <person name="Mihalev A."/>
            <person name="Mihova T."/>
            <person name="Mittelman R."/>
            <person name="Mlenga V."/>
            <person name="Montmayeur A."/>
            <person name="Mulrain L."/>
            <person name="Navidi A."/>
            <person name="Naylor J."/>
            <person name="Negash T."/>
            <person name="Nguyen T."/>
            <person name="Nguyen N."/>
            <person name="Nicol R."/>
            <person name="Norbu C."/>
            <person name="Norbu N."/>
            <person name="Novod N."/>
            <person name="O'Neill B."/>
            <person name="Osman S."/>
            <person name="Markiewicz E."/>
            <person name="Oyono O.L."/>
            <person name="Patti C."/>
            <person name="Phunkhang P."/>
            <person name="Pierre F."/>
            <person name="Priest M."/>
            <person name="Raghuraman S."/>
            <person name="Rege F."/>
            <person name="Reyes R."/>
            <person name="Rise C."/>
            <person name="Rogov P."/>
            <person name="Ross K."/>
            <person name="Ryan E."/>
            <person name="Settipalli S."/>
            <person name="Shea T."/>
            <person name="Sherpa N."/>
            <person name="Shi L."/>
            <person name="Shih D."/>
            <person name="Sparrow T."/>
            <person name="Spaulding J."/>
            <person name="Stalker J."/>
            <person name="Stange-Thomann N."/>
            <person name="Stavropoulos S."/>
            <person name="Stone C."/>
            <person name="Strader C."/>
            <person name="Tesfaye S."/>
            <person name="Thomson T."/>
            <person name="Thoulutsang Y."/>
            <person name="Thoulutsang D."/>
            <person name="Topham K."/>
            <person name="Topping I."/>
            <person name="Tsamla T."/>
            <person name="Vassiliev H."/>
            <person name="Vo A."/>
            <person name="Wangchuk T."/>
            <person name="Wangdi T."/>
            <person name="Weiand M."/>
            <person name="Wilkinson J."/>
            <person name="Wilson A."/>
            <person name="Yadav S."/>
            <person name="Young G."/>
            <person name="Yu Q."/>
            <person name="Zembek L."/>
            <person name="Zhong D."/>
            <person name="Zimmer A."/>
            <person name="Zwirko Z."/>
            <person name="Jaffe D.B."/>
            <person name="Alvarez P."/>
            <person name="Brockman W."/>
            <person name="Butler J."/>
            <person name="Chin C."/>
            <person name="Gnerre S."/>
            <person name="Grabherr M."/>
            <person name="Kleber M."/>
            <person name="Mauceli E."/>
            <person name="MacCallum I."/>
        </authorList>
    </citation>
    <scope>NUCLEOTIDE SEQUENCE [LARGE SCALE GENOMIC DNA]</scope>
    <source>
        <strain evidence="3">Tucson 14024-0371.13</strain>
    </source>
</reference>
<dbReference type="EMBL" id="CH902618">
    <property type="protein sequence ID" value="EDV39604.1"/>
    <property type="molecule type" value="Genomic_DNA"/>
</dbReference>